<evidence type="ECO:0000313" key="2">
    <source>
        <dbReference type="EMBL" id="KAJ3483015.1"/>
    </source>
</evidence>
<proteinExistence type="predicted"/>
<comment type="caution">
    <text evidence="2">The sequence shown here is derived from an EMBL/GenBank/DDBJ whole genome shotgun (WGS) entry which is preliminary data.</text>
</comment>
<evidence type="ECO:0000256" key="1">
    <source>
        <dbReference type="SAM" id="MobiDB-lite"/>
    </source>
</evidence>
<protein>
    <submittedName>
        <fullName evidence="2">Uncharacterized protein</fullName>
    </submittedName>
</protein>
<evidence type="ECO:0000313" key="3">
    <source>
        <dbReference type="Proteomes" id="UP001212997"/>
    </source>
</evidence>
<name>A0AAD5V1A8_9APHY</name>
<dbReference type="Pfam" id="PF18759">
    <property type="entry name" value="Plavaka"/>
    <property type="match status" value="1"/>
</dbReference>
<organism evidence="2 3">
    <name type="scientific">Meripilus lineatus</name>
    <dbReference type="NCBI Taxonomy" id="2056292"/>
    <lineage>
        <taxon>Eukaryota</taxon>
        <taxon>Fungi</taxon>
        <taxon>Dikarya</taxon>
        <taxon>Basidiomycota</taxon>
        <taxon>Agaricomycotina</taxon>
        <taxon>Agaricomycetes</taxon>
        <taxon>Polyporales</taxon>
        <taxon>Meripilaceae</taxon>
        <taxon>Meripilus</taxon>
    </lineage>
</organism>
<feature type="region of interest" description="Disordered" evidence="1">
    <location>
        <begin position="24"/>
        <end position="47"/>
    </location>
</feature>
<gene>
    <name evidence="2" type="ORF">NLI96_g6598</name>
</gene>
<dbReference type="Proteomes" id="UP001212997">
    <property type="component" value="Unassembled WGS sequence"/>
</dbReference>
<keyword evidence="3" id="KW-1185">Reference proteome</keyword>
<dbReference type="EMBL" id="JANAWD010000246">
    <property type="protein sequence ID" value="KAJ3483015.1"/>
    <property type="molecule type" value="Genomic_DNA"/>
</dbReference>
<accession>A0AAD5V1A8</accession>
<sequence>MESPSTSYPTTPCAYYSVPQEAERNGHFLPADTPPPPRQDPPIDDWSPFENRPTFEYAELVFEKTMFNDVGEVLATIDEIPHGDLTWSSFNISYNGQIDADSPSWMHETYTIHTRDTLAVQRQLISNWDFVNGFDYVPFRTYKPDGTRTWSNLMSGHWAWKQADKVAEDPLTHGAMLCPIILGSDKTTVSVATGNSEFHPVYMSSGNLRNEMRRGHCDAVVPIAFLSIPKTCREHERQDDFRMFRRQLYHASLVHILQPLREGMTVPQVVLCPDGHYRRAIFELGPFIADYPEQVLLAGIVQGWCPKCLASNKTLDNIGPPRFRALTEELCGIHTEQQLWDAFGIVGPIKPFITEFPRADIHELISPDILHQLIKGTFKDHIVSWVEGYIKAAHPPAEAQWIMDDIDRREAFFIDGLFLC</sequence>
<dbReference type="InterPro" id="IPR041078">
    <property type="entry name" value="Plavaka"/>
</dbReference>
<reference evidence="2" key="1">
    <citation type="submission" date="2022-07" db="EMBL/GenBank/DDBJ databases">
        <title>Genome Sequence of Physisporinus lineatus.</title>
        <authorList>
            <person name="Buettner E."/>
        </authorList>
    </citation>
    <scope>NUCLEOTIDE SEQUENCE</scope>
    <source>
        <strain evidence="2">VT162</strain>
    </source>
</reference>
<dbReference type="AlphaFoldDB" id="A0AAD5V1A8"/>